<name>A0ABS6KXH0_9GAMM</name>
<gene>
    <name evidence="1" type="ORF">J1786_05305</name>
</gene>
<sequence>MAVVLFKSYQTPGILYTAELEIFYYFIEPALEDVIKKVRAKMLRNLDEAYEELRDKYNV</sequence>
<reference evidence="1 2" key="1">
    <citation type="submission" date="2021-03" db="EMBL/GenBank/DDBJ databases">
        <title>Five novel Rahnella species.</title>
        <authorList>
            <person name="Brady C."/>
            <person name="Asselin J."/>
            <person name="Beer S."/>
            <person name="Bruberg M.B."/>
            <person name="Crampton B."/>
            <person name="Venter S."/>
            <person name="Arnold D."/>
            <person name="Denman S."/>
        </authorList>
    </citation>
    <scope>NUCLEOTIDE SEQUENCE [LARGE SCALE GENOMIC DNA]</scope>
    <source>
        <strain evidence="1 2">L72c</strain>
    </source>
</reference>
<dbReference type="Proteomes" id="UP000699865">
    <property type="component" value="Unassembled WGS sequence"/>
</dbReference>
<dbReference type="EMBL" id="JAFMOU010000061">
    <property type="protein sequence ID" value="MBU9834247.1"/>
    <property type="molecule type" value="Genomic_DNA"/>
</dbReference>
<accession>A0ABS6KXH0</accession>
<comment type="caution">
    <text evidence="1">The sequence shown here is derived from an EMBL/GenBank/DDBJ whole genome shotgun (WGS) entry which is preliminary data.</text>
</comment>
<dbReference type="RefSeq" id="WP_015696029.1">
    <property type="nucleotide sequence ID" value="NZ_JAFMOT010000150.1"/>
</dbReference>
<keyword evidence="2" id="KW-1185">Reference proteome</keyword>
<proteinExistence type="predicted"/>
<evidence type="ECO:0000313" key="2">
    <source>
        <dbReference type="Proteomes" id="UP000699865"/>
    </source>
</evidence>
<organism evidence="1 2">
    <name type="scientific">Rahnella perminowiae</name>
    <dbReference type="NCBI Taxonomy" id="2816244"/>
    <lineage>
        <taxon>Bacteria</taxon>
        <taxon>Pseudomonadati</taxon>
        <taxon>Pseudomonadota</taxon>
        <taxon>Gammaproteobacteria</taxon>
        <taxon>Enterobacterales</taxon>
        <taxon>Yersiniaceae</taxon>
        <taxon>Rahnella</taxon>
    </lineage>
</organism>
<protein>
    <submittedName>
        <fullName evidence="1">Uncharacterized protein</fullName>
    </submittedName>
</protein>
<evidence type="ECO:0000313" key="1">
    <source>
        <dbReference type="EMBL" id="MBU9834247.1"/>
    </source>
</evidence>